<feature type="non-terminal residue" evidence="2">
    <location>
        <position position="1"/>
    </location>
</feature>
<dbReference type="PANTHER" id="PTHR36445">
    <property type="entry name" value="GTP CYCLOHYDROLASE MPTA"/>
    <property type="match status" value="1"/>
</dbReference>
<dbReference type="Gene3D" id="3.10.270.10">
    <property type="entry name" value="Urate Oxidase"/>
    <property type="match status" value="1"/>
</dbReference>
<dbReference type="InterPro" id="IPR003801">
    <property type="entry name" value="GTP_cyclohydrolase_FolE2/MptA"/>
</dbReference>
<evidence type="ECO:0000256" key="1">
    <source>
        <dbReference type="ARBA" id="ARBA00022801"/>
    </source>
</evidence>
<sequence>DFEFGYSTRTPVSNKRTWEVCDITAITRKINDSPFIHEIEIQVIGNTVCPHCMANNAGLTHIQRAIGKLRVVGKTESIPTYGSMIDVIESSFSSKTYSLLKLEDEMHVTRKMHDNPLLVEDVCRNILQHAKDAFIESDLKIFAEARSLESIHKHDVIAEGRIVTNGN</sequence>
<evidence type="ECO:0008006" key="3">
    <source>
        <dbReference type="Google" id="ProtNLM"/>
    </source>
</evidence>
<keyword evidence="1" id="KW-0378">Hydrolase</keyword>
<evidence type="ECO:0000313" key="2">
    <source>
        <dbReference type="EMBL" id="GAG55184.1"/>
    </source>
</evidence>
<gene>
    <name evidence="2" type="ORF">S01H4_11448</name>
</gene>
<name>X0YGP0_9ZZZZ</name>
<reference evidence="2" key="1">
    <citation type="journal article" date="2014" name="Front. Microbiol.">
        <title>High frequency of phylogenetically diverse reductive dehalogenase-homologous genes in deep subseafloor sedimentary metagenomes.</title>
        <authorList>
            <person name="Kawai M."/>
            <person name="Futagami T."/>
            <person name="Toyoda A."/>
            <person name="Takaki Y."/>
            <person name="Nishi S."/>
            <person name="Hori S."/>
            <person name="Arai W."/>
            <person name="Tsubouchi T."/>
            <person name="Morono Y."/>
            <person name="Uchiyama I."/>
            <person name="Ito T."/>
            <person name="Fujiyama A."/>
            <person name="Inagaki F."/>
            <person name="Takami H."/>
        </authorList>
    </citation>
    <scope>NUCLEOTIDE SEQUENCE</scope>
    <source>
        <strain evidence="2">Expedition CK06-06</strain>
    </source>
</reference>
<dbReference type="PANTHER" id="PTHR36445:SF1">
    <property type="entry name" value="GTP CYCLOHYDROLASE MPTA"/>
    <property type="match status" value="1"/>
</dbReference>
<proteinExistence type="predicted"/>
<dbReference type="AlphaFoldDB" id="X0YGP0"/>
<protein>
    <recommendedName>
        <fullName evidence="3">GTP cyclohydrolase I FolE2</fullName>
    </recommendedName>
</protein>
<dbReference type="EMBL" id="BART01004628">
    <property type="protein sequence ID" value="GAG55184.1"/>
    <property type="molecule type" value="Genomic_DNA"/>
</dbReference>
<dbReference type="GO" id="GO:0003934">
    <property type="term" value="F:GTP cyclohydrolase I activity"/>
    <property type="evidence" value="ECO:0007669"/>
    <property type="project" value="InterPro"/>
</dbReference>
<dbReference type="Pfam" id="PF02649">
    <property type="entry name" value="GCHY-1"/>
    <property type="match status" value="1"/>
</dbReference>
<accession>X0YGP0</accession>
<comment type="caution">
    <text evidence="2">The sequence shown here is derived from an EMBL/GenBank/DDBJ whole genome shotgun (WGS) entry which is preliminary data.</text>
</comment>
<organism evidence="2">
    <name type="scientific">marine sediment metagenome</name>
    <dbReference type="NCBI Taxonomy" id="412755"/>
    <lineage>
        <taxon>unclassified sequences</taxon>
        <taxon>metagenomes</taxon>
        <taxon>ecological metagenomes</taxon>
    </lineage>
</organism>